<dbReference type="SUPFAM" id="SSF50156">
    <property type="entry name" value="PDZ domain-like"/>
    <property type="match status" value="1"/>
</dbReference>
<evidence type="ECO:0000256" key="7">
    <source>
        <dbReference type="ARBA" id="ARBA00022989"/>
    </source>
</evidence>
<dbReference type="EMBL" id="JACIJI010000001">
    <property type="protein sequence ID" value="MBB5718296.1"/>
    <property type="molecule type" value="Genomic_DNA"/>
</dbReference>
<keyword evidence="7 10" id="KW-1133">Transmembrane helix</keyword>
<reference evidence="13 14" key="1">
    <citation type="submission" date="2020-08" db="EMBL/GenBank/DDBJ databases">
        <title>Genomic Encyclopedia of Type Strains, Phase IV (KMG-IV): sequencing the most valuable type-strain genomes for metagenomic binning, comparative biology and taxonomic classification.</title>
        <authorList>
            <person name="Goeker M."/>
        </authorList>
    </citation>
    <scope>NUCLEOTIDE SEQUENCE [LARGE SCALE GENOMIC DNA]</scope>
    <source>
        <strain evidence="13 14">DSM 27203</strain>
    </source>
</reference>
<dbReference type="Gene3D" id="2.30.42.10">
    <property type="match status" value="1"/>
</dbReference>
<keyword evidence="3" id="KW-1003">Cell membrane</keyword>
<dbReference type="GO" id="GO:0005886">
    <property type="term" value="C:plasma membrane"/>
    <property type="evidence" value="ECO:0007669"/>
    <property type="project" value="UniProtKB-SubCell"/>
</dbReference>
<keyword evidence="14" id="KW-1185">Reference proteome</keyword>
<evidence type="ECO:0000256" key="8">
    <source>
        <dbReference type="ARBA" id="ARBA00023136"/>
    </source>
</evidence>
<dbReference type="Proteomes" id="UP000554342">
    <property type="component" value="Unassembled WGS sequence"/>
</dbReference>
<dbReference type="Gene3D" id="2.30.30.830">
    <property type="match status" value="1"/>
</dbReference>
<gene>
    <name evidence="13" type="ORF">FHR23_001203</name>
</gene>
<comment type="subcellular location">
    <subcellularLocation>
        <location evidence="1">Cell inner membrane</location>
    </subcellularLocation>
</comment>
<proteinExistence type="predicted"/>
<accession>A0A840YXQ2</accession>
<keyword evidence="5 10" id="KW-0812">Transmembrane</keyword>
<dbReference type="InterPro" id="IPR036034">
    <property type="entry name" value="PDZ_sf"/>
</dbReference>
<evidence type="ECO:0000259" key="12">
    <source>
        <dbReference type="Pfam" id="PF13180"/>
    </source>
</evidence>
<evidence type="ECO:0000256" key="1">
    <source>
        <dbReference type="ARBA" id="ARBA00004533"/>
    </source>
</evidence>
<evidence type="ECO:0000259" key="11">
    <source>
        <dbReference type="Pfam" id="PF11356"/>
    </source>
</evidence>
<keyword evidence="6" id="KW-0653">Protein transport</keyword>
<dbReference type="InterPro" id="IPR024961">
    <property type="entry name" value="T2SS_GspC_N"/>
</dbReference>
<keyword evidence="8 10" id="KW-0472">Membrane</keyword>
<evidence type="ECO:0000256" key="5">
    <source>
        <dbReference type="ARBA" id="ARBA00022692"/>
    </source>
</evidence>
<evidence type="ECO:0000313" key="13">
    <source>
        <dbReference type="EMBL" id="MBB5718296.1"/>
    </source>
</evidence>
<dbReference type="RefSeq" id="WP_343043020.1">
    <property type="nucleotide sequence ID" value="NZ_BAABIF010000004.1"/>
</dbReference>
<evidence type="ECO:0000313" key="14">
    <source>
        <dbReference type="Proteomes" id="UP000554342"/>
    </source>
</evidence>
<dbReference type="Pfam" id="PF11356">
    <property type="entry name" value="T2SSC"/>
    <property type="match status" value="1"/>
</dbReference>
<feature type="domain" description="PDZ" evidence="12">
    <location>
        <begin position="224"/>
        <end position="278"/>
    </location>
</feature>
<comment type="caution">
    <text evidence="13">The sequence shown here is derived from an EMBL/GenBank/DDBJ whole genome shotgun (WGS) entry which is preliminary data.</text>
</comment>
<sequence>MQRTIILKRLAAVRHWLPADVYLWLKALLLAVLAVQAAWLVWVLATPTGPFGAWRPAAPQAMAPEMQSALLARFDPFFRSGADSADDSGTVTDLDLQLFGVQINRGAGTGSAIIAGPDGEQQSYGVGEEIVPGAKLLAVAFDHVVIDRGSRRESLYLDQSTPAPVAGASDSPAPTPTPVSAGSGKPPIKLTPTAVRDGIAFTPRSEDGRVSGLVLAPRGDGAVFRAAGFQPGDIATAVNGQRITSAAALAALQSQIRPGARLSITVERGAASVPVSLNLASE</sequence>
<feature type="transmembrane region" description="Helical" evidence="10">
    <location>
        <begin position="21"/>
        <end position="45"/>
    </location>
</feature>
<keyword evidence="4" id="KW-0997">Cell inner membrane</keyword>
<feature type="region of interest" description="Disordered" evidence="9">
    <location>
        <begin position="161"/>
        <end position="189"/>
    </location>
</feature>
<protein>
    <submittedName>
        <fullName evidence="13">General secretion pathway protein C</fullName>
    </submittedName>
</protein>
<evidence type="ECO:0000256" key="4">
    <source>
        <dbReference type="ARBA" id="ARBA00022519"/>
    </source>
</evidence>
<dbReference type="Pfam" id="PF13180">
    <property type="entry name" value="PDZ_2"/>
    <property type="match status" value="1"/>
</dbReference>
<organism evidence="13 14">
    <name type="scientific">Stakelama sediminis</name>
    <dbReference type="NCBI Taxonomy" id="463200"/>
    <lineage>
        <taxon>Bacteria</taxon>
        <taxon>Pseudomonadati</taxon>
        <taxon>Pseudomonadota</taxon>
        <taxon>Alphaproteobacteria</taxon>
        <taxon>Sphingomonadales</taxon>
        <taxon>Sphingomonadaceae</taxon>
        <taxon>Stakelama</taxon>
    </lineage>
</organism>
<feature type="domain" description="Type II secretion system protein GspC N-terminal" evidence="11">
    <location>
        <begin position="28"/>
        <end position="157"/>
    </location>
</feature>
<evidence type="ECO:0000256" key="6">
    <source>
        <dbReference type="ARBA" id="ARBA00022927"/>
    </source>
</evidence>
<evidence type="ECO:0000256" key="2">
    <source>
        <dbReference type="ARBA" id="ARBA00022448"/>
    </source>
</evidence>
<name>A0A840YXQ2_9SPHN</name>
<evidence type="ECO:0000256" key="10">
    <source>
        <dbReference type="SAM" id="Phobius"/>
    </source>
</evidence>
<dbReference type="InterPro" id="IPR001478">
    <property type="entry name" value="PDZ"/>
</dbReference>
<evidence type="ECO:0000256" key="3">
    <source>
        <dbReference type="ARBA" id="ARBA00022475"/>
    </source>
</evidence>
<dbReference type="GO" id="GO:0015031">
    <property type="term" value="P:protein transport"/>
    <property type="evidence" value="ECO:0007669"/>
    <property type="project" value="UniProtKB-KW"/>
</dbReference>
<evidence type="ECO:0000256" key="9">
    <source>
        <dbReference type="SAM" id="MobiDB-lite"/>
    </source>
</evidence>
<keyword evidence="2" id="KW-0813">Transport</keyword>
<dbReference type="AlphaFoldDB" id="A0A840YXQ2"/>